<sequence>MPQVYVEKYNRFVDAVLNRINRVLGKGYDPVRVKLLSQSQRENMKNKFGKSASENTEIRSDVSNKMAELDIARSEHKKLQRSRQNSEESEFVLISKAGGSTESTSNSKGVKEVRATPFVRQNNKKKGSSSSNKKGSNKKKTSNKTKQSQSKQKARATLFGLSTLKREGDVTINMTPDYTTIKTNFMLGPLILRVEREVSKG</sequence>
<name>A0A6J2YMS1_SITOR</name>
<dbReference type="OrthoDB" id="6381952at2759"/>
<dbReference type="GeneID" id="115888522"/>
<dbReference type="Proteomes" id="UP000504635">
    <property type="component" value="Unplaced"/>
</dbReference>
<keyword evidence="2" id="KW-1185">Reference proteome</keyword>
<evidence type="ECO:0000256" key="1">
    <source>
        <dbReference type="SAM" id="MobiDB-lite"/>
    </source>
</evidence>
<dbReference type="KEGG" id="soy:115888522"/>
<dbReference type="AlphaFoldDB" id="A0A6J2YMS1"/>
<proteinExistence type="predicted"/>
<evidence type="ECO:0000313" key="3">
    <source>
        <dbReference type="RefSeq" id="XP_030764130.1"/>
    </source>
</evidence>
<protein>
    <submittedName>
        <fullName evidence="3">Uncharacterized protein LOC115888522</fullName>
    </submittedName>
</protein>
<reference evidence="3" key="1">
    <citation type="submission" date="2025-08" db="UniProtKB">
        <authorList>
            <consortium name="RefSeq"/>
        </authorList>
    </citation>
    <scope>IDENTIFICATION</scope>
    <source>
        <tissue evidence="3">Gonads</tissue>
    </source>
</reference>
<accession>A0A6J2YMS1</accession>
<dbReference type="RefSeq" id="XP_030764130.1">
    <property type="nucleotide sequence ID" value="XM_030908270.1"/>
</dbReference>
<feature type="compositionally biased region" description="Polar residues" evidence="1">
    <location>
        <begin position="98"/>
        <end position="108"/>
    </location>
</feature>
<dbReference type="InParanoid" id="A0A6J2YMS1"/>
<feature type="region of interest" description="Disordered" evidence="1">
    <location>
        <begin position="74"/>
        <end position="160"/>
    </location>
</feature>
<evidence type="ECO:0000313" key="2">
    <source>
        <dbReference type="Proteomes" id="UP000504635"/>
    </source>
</evidence>
<gene>
    <name evidence="3" type="primary">LOC115888522</name>
</gene>
<organism evidence="2 3">
    <name type="scientific">Sitophilus oryzae</name>
    <name type="common">Rice weevil</name>
    <name type="synonym">Curculio oryzae</name>
    <dbReference type="NCBI Taxonomy" id="7048"/>
    <lineage>
        <taxon>Eukaryota</taxon>
        <taxon>Metazoa</taxon>
        <taxon>Ecdysozoa</taxon>
        <taxon>Arthropoda</taxon>
        <taxon>Hexapoda</taxon>
        <taxon>Insecta</taxon>
        <taxon>Pterygota</taxon>
        <taxon>Neoptera</taxon>
        <taxon>Endopterygota</taxon>
        <taxon>Coleoptera</taxon>
        <taxon>Polyphaga</taxon>
        <taxon>Cucujiformia</taxon>
        <taxon>Curculionidae</taxon>
        <taxon>Dryophthorinae</taxon>
        <taxon>Sitophilus</taxon>
    </lineage>
</organism>